<feature type="domain" description="Transposase IS110-like N-terminal" evidence="1">
    <location>
        <begin position="1"/>
        <end position="144"/>
    </location>
</feature>
<sequence length="199" mass="23054">MDIHQKEIVVCTYIGSSDEELIKEIRTFPTMTKNLYEMLQWLEELNITHLAMESTGIYWKPVFNILEDYFEITLANAQRIKNVPGRKTDVADAEWIAKLLRYGLIEKSFVPPVDIRELRDLTRLRKKMIGNMTAEKNRIQKTLECSNIKLGSVISDIFGVSGRKLLTRLVEQGYVNPNEVEEHIHVRMMPKASQITDSL</sequence>
<reference evidence="2 3" key="1">
    <citation type="submission" date="2017-09" db="EMBL/GenBank/DDBJ databases">
        <title>Large-scale bioinformatics analysis of Bacillus genomes uncovers conserved roles of natural products in bacterial physiology.</title>
        <authorList>
            <consortium name="Agbiome Team Llc"/>
            <person name="Bleich R.M."/>
            <person name="Grubbs K.J."/>
            <person name="Santa Maria K.C."/>
            <person name="Allen S.E."/>
            <person name="Farag S."/>
            <person name="Shank E.A."/>
            <person name="Bowers A."/>
        </authorList>
    </citation>
    <scope>NUCLEOTIDE SEQUENCE [LARGE SCALE GENOMIC DNA]</scope>
    <source>
        <strain evidence="2 3">AFS030179</strain>
    </source>
</reference>
<dbReference type="PANTHER" id="PTHR33055">
    <property type="entry name" value="TRANSPOSASE FOR INSERTION SEQUENCE ELEMENT IS1111A"/>
    <property type="match status" value="1"/>
</dbReference>
<dbReference type="InterPro" id="IPR002525">
    <property type="entry name" value="Transp_IS110-like_N"/>
</dbReference>
<dbReference type="AlphaFoldDB" id="A0AB36V0Q0"/>
<gene>
    <name evidence="2" type="ORF">COE48_33030</name>
</gene>
<accession>A0AB36V0Q0</accession>
<dbReference type="EMBL" id="NUPM01000086">
    <property type="protein sequence ID" value="PGY94073.1"/>
    <property type="molecule type" value="Genomic_DNA"/>
</dbReference>
<name>A0AB36V0Q0_BACTU</name>
<evidence type="ECO:0000313" key="2">
    <source>
        <dbReference type="EMBL" id="PGY94073.1"/>
    </source>
</evidence>
<dbReference type="InterPro" id="IPR047650">
    <property type="entry name" value="Transpos_IS110"/>
</dbReference>
<dbReference type="GO" id="GO:0003677">
    <property type="term" value="F:DNA binding"/>
    <property type="evidence" value="ECO:0007669"/>
    <property type="project" value="InterPro"/>
</dbReference>
<organism evidence="2 3">
    <name type="scientific">Bacillus thuringiensis</name>
    <dbReference type="NCBI Taxonomy" id="1428"/>
    <lineage>
        <taxon>Bacteria</taxon>
        <taxon>Bacillati</taxon>
        <taxon>Bacillota</taxon>
        <taxon>Bacilli</taxon>
        <taxon>Bacillales</taxon>
        <taxon>Bacillaceae</taxon>
        <taxon>Bacillus</taxon>
        <taxon>Bacillus cereus group</taxon>
    </lineage>
</organism>
<evidence type="ECO:0000313" key="3">
    <source>
        <dbReference type="Proteomes" id="UP000223445"/>
    </source>
</evidence>
<dbReference type="GO" id="GO:0006313">
    <property type="term" value="P:DNA transposition"/>
    <property type="evidence" value="ECO:0007669"/>
    <property type="project" value="InterPro"/>
</dbReference>
<dbReference type="GO" id="GO:0004803">
    <property type="term" value="F:transposase activity"/>
    <property type="evidence" value="ECO:0007669"/>
    <property type="project" value="InterPro"/>
</dbReference>
<dbReference type="Proteomes" id="UP000223445">
    <property type="component" value="Unassembled WGS sequence"/>
</dbReference>
<dbReference type="Pfam" id="PF01548">
    <property type="entry name" value="DEDD_Tnp_IS110"/>
    <property type="match status" value="1"/>
</dbReference>
<proteinExistence type="predicted"/>
<evidence type="ECO:0000259" key="1">
    <source>
        <dbReference type="Pfam" id="PF01548"/>
    </source>
</evidence>
<comment type="caution">
    <text evidence="2">The sequence shown here is derived from an EMBL/GenBank/DDBJ whole genome shotgun (WGS) entry which is preliminary data.</text>
</comment>
<feature type="non-terminal residue" evidence="2">
    <location>
        <position position="199"/>
    </location>
</feature>
<protein>
    <submittedName>
        <fullName evidence="2">IS110 family transposase</fullName>
    </submittedName>
</protein>